<evidence type="ECO:0000313" key="1">
    <source>
        <dbReference type="EMBL" id="QDU06553.1"/>
    </source>
</evidence>
<sequence length="191" mass="21223">MKLFHIHTLYDGPQNVHPQWLTGVLGKEICPECYSPMQGTGALDIPIEGRLEDVPLNVAIPIALGLIRLDLLSALGEDEFREYFFVGNVVDSDGKVIEDFFTFAGKSQLIIRGGPNSSHRKCGSCGRQLYHPIGKRYVLKSSLDGRPFYESQLNQIIAGEDAASRVMGEAWDFLKITPLSVLDKAQDDRDD</sequence>
<organism evidence="1 2">
    <name type="scientific">Gimesia chilikensis</name>
    <dbReference type="NCBI Taxonomy" id="2605989"/>
    <lineage>
        <taxon>Bacteria</taxon>
        <taxon>Pseudomonadati</taxon>
        <taxon>Planctomycetota</taxon>
        <taxon>Planctomycetia</taxon>
        <taxon>Planctomycetales</taxon>
        <taxon>Planctomycetaceae</taxon>
        <taxon>Gimesia</taxon>
    </lineage>
</organism>
<reference evidence="1 2" key="1">
    <citation type="submission" date="2019-02" db="EMBL/GenBank/DDBJ databases">
        <title>Deep-cultivation of Planctomycetes and their phenomic and genomic characterization uncovers novel biology.</title>
        <authorList>
            <person name="Wiegand S."/>
            <person name="Jogler M."/>
            <person name="Boedeker C."/>
            <person name="Pinto D."/>
            <person name="Vollmers J."/>
            <person name="Rivas-Marin E."/>
            <person name="Kohn T."/>
            <person name="Peeters S.H."/>
            <person name="Heuer A."/>
            <person name="Rast P."/>
            <person name="Oberbeckmann S."/>
            <person name="Bunk B."/>
            <person name="Jeske O."/>
            <person name="Meyerdierks A."/>
            <person name="Storesund J.E."/>
            <person name="Kallscheuer N."/>
            <person name="Luecker S."/>
            <person name="Lage O.M."/>
            <person name="Pohl T."/>
            <person name="Merkel B.J."/>
            <person name="Hornburger P."/>
            <person name="Mueller R.-W."/>
            <person name="Bruemmer F."/>
            <person name="Labrenz M."/>
            <person name="Spormann A.M."/>
            <person name="Op den Camp H."/>
            <person name="Overmann J."/>
            <person name="Amann R."/>
            <person name="Jetten M.S.M."/>
            <person name="Mascher T."/>
            <person name="Medema M.H."/>
            <person name="Devos D.P."/>
            <person name="Kaster A.-K."/>
            <person name="Ovreas L."/>
            <person name="Rohde M."/>
            <person name="Galperin M.Y."/>
            <person name="Jogler C."/>
        </authorList>
    </citation>
    <scope>NUCLEOTIDE SEQUENCE [LARGE SCALE GENOMIC DNA]</scope>
    <source>
        <strain evidence="1 2">V6</strain>
    </source>
</reference>
<dbReference type="EMBL" id="CP036347">
    <property type="protein sequence ID" value="QDU06553.1"/>
    <property type="molecule type" value="Genomic_DNA"/>
</dbReference>
<name>A0A517WMT5_9PLAN</name>
<dbReference type="Proteomes" id="UP000320722">
    <property type="component" value="Chromosome"/>
</dbReference>
<evidence type="ECO:0000313" key="2">
    <source>
        <dbReference type="Proteomes" id="UP000320722"/>
    </source>
</evidence>
<dbReference type="RefSeq" id="WP_145045715.1">
    <property type="nucleotide sequence ID" value="NZ_CP036347.1"/>
</dbReference>
<dbReference type="AlphaFoldDB" id="A0A517WMT5"/>
<protein>
    <submittedName>
        <fullName evidence="1">Uncharacterized protein</fullName>
    </submittedName>
</protein>
<gene>
    <name evidence="1" type="ORF">V6x_63070</name>
</gene>
<accession>A0A517WMT5</accession>
<proteinExistence type="predicted"/>